<keyword evidence="3" id="KW-1185">Reference proteome</keyword>
<protein>
    <recommendedName>
        <fullName evidence="1">UMA domain-containing protein</fullName>
    </recommendedName>
</protein>
<name>A0AAE1B993_9GAST</name>
<accession>A0AAE1B993</accession>
<sequence>MHICQGSFWFIKTFLPVGRVHGFTELNGVPFKIADKYDIVAAHSEITSLVENLQISSPANALVEAASYTFDLERRVIQNMEAKKLQRKGSKQNMKYRLYSKTQGSPAFLHLLIDRMYSPERALGSDKAPSITSYGDGACSP</sequence>
<feature type="domain" description="UMA" evidence="1">
    <location>
        <begin position="26"/>
        <end position="77"/>
    </location>
</feature>
<dbReference type="PROSITE" id="PS51497">
    <property type="entry name" value="UMA"/>
    <property type="match status" value="1"/>
</dbReference>
<dbReference type="EMBL" id="JAWDGP010000385">
    <property type="protein sequence ID" value="KAK3800952.1"/>
    <property type="molecule type" value="Genomic_DNA"/>
</dbReference>
<reference evidence="2" key="1">
    <citation type="journal article" date="2023" name="G3 (Bethesda)">
        <title>A reference genome for the long-term kleptoplast-retaining sea slug Elysia crispata morphotype clarki.</title>
        <authorList>
            <person name="Eastman K.E."/>
            <person name="Pendleton A.L."/>
            <person name="Shaikh M.A."/>
            <person name="Suttiyut T."/>
            <person name="Ogas R."/>
            <person name="Tomko P."/>
            <person name="Gavelis G."/>
            <person name="Widhalm J.R."/>
            <person name="Wisecaver J.H."/>
        </authorList>
    </citation>
    <scope>NUCLEOTIDE SEQUENCE</scope>
    <source>
        <strain evidence="2">ECLA1</strain>
    </source>
</reference>
<evidence type="ECO:0000313" key="3">
    <source>
        <dbReference type="Proteomes" id="UP001283361"/>
    </source>
</evidence>
<proteinExistence type="predicted"/>
<gene>
    <name evidence="2" type="ORF">RRG08_003295</name>
</gene>
<dbReference type="Proteomes" id="UP001283361">
    <property type="component" value="Unassembled WGS sequence"/>
</dbReference>
<dbReference type="InterPro" id="IPR023340">
    <property type="entry name" value="UMA"/>
</dbReference>
<dbReference type="AlphaFoldDB" id="A0AAE1B993"/>
<evidence type="ECO:0000259" key="1">
    <source>
        <dbReference type="PROSITE" id="PS51497"/>
    </source>
</evidence>
<organism evidence="2 3">
    <name type="scientific">Elysia crispata</name>
    <name type="common">lettuce slug</name>
    <dbReference type="NCBI Taxonomy" id="231223"/>
    <lineage>
        <taxon>Eukaryota</taxon>
        <taxon>Metazoa</taxon>
        <taxon>Spiralia</taxon>
        <taxon>Lophotrochozoa</taxon>
        <taxon>Mollusca</taxon>
        <taxon>Gastropoda</taxon>
        <taxon>Heterobranchia</taxon>
        <taxon>Euthyneura</taxon>
        <taxon>Panpulmonata</taxon>
        <taxon>Sacoglossa</taxon>
        <taxon>Placobranchoidea</taxon>
        <taxon>Plakobranchidae</taxon>
        <taxon>Elysia</taxon>
    </lineage>
</organism>
<evidence type="ECO:0000313" key="2">
    <source>
        <dbReference type="EMBL" id="KAK3800952.1"/>
    </source>
</evidence>
<comment type="caution">
    <text evidence="2">The sequence shown here is derived from an EMBL/GenBank/DDBJ whole genome shotgun (WGS) entry which is preliminary data.</text>
</comment>